<dbReference type="PANTHER" id="PTHR33112:SF16">
    <property type="entry name" value="HETEROKARYON INCOMPATIBILITY DOMAIN-CONTAINING PROTEIN"/>
    <property type="match status" value="1"/>
</dbReference>
<reference evidence="2" key="1">
    <citation type="submission" date="2022-11" db="EMBL/GenBank/DDBJ databases">
        <title>Genome Sequence of Cubamyces cubensis.</title>
        <authorList>
            <person name="Buettner E."/>
        </authorList>
    </citation>
    <scope>NUCLEOTIDE SEQUENCE</scope>
    <source>
        <strain evidence="2">MPL-01</strain>
    </source>
</reference>
<evidence type="ECO:0000259" key="1">
    <source>
        <dbReference type="Pfam" id="PF06985"/>
    </source>
</evidence>
<evidence type="ECO:0000313" key="3">
    <source>
        <dbReference type="Proteomes" id="UP001215151"/>
    </source>
</evidence>
<dbReference type="Proteomes" id="UP001215151">
    <property type="component" value="Unassembled WGS sequence"/>
</dbReference>
<sequence length="571" mass="65049">MQIGNPAARWIKRRILIPHVGWPYALALAKTCIEECVRDHPNCQAITPYTIGDAPLPTRLIDCSDPDRLRIVETNSSVRGTYIALSYVWGEDQPHRTTKENLPSYKRRIDPAELPQTILDAIHVTRALGIDLLWVDGLCIVQDSDQDMHHELGRMRDVYRNAYVTIDASTAAKVSEGFLQDRELRPMPDAVLPFICPRAGGPAEQSANGTQLGMVYVKLGFNDDNYCTFGEYERDDPDSYTALRGWCLQERLLSTRLLIFNSETLRLRCHTTTHNIGGADHNGRHDTTRIPDAVFHPDRLIARHSDKWQAIHRAWLKIVEEYTRANLSNPEDKLNAISAVAEMFAPFLGPEYVAGLWRSSLLDNLLWESDDEFPWRRPTEYRGPSWSWASTDNPVSWGHYWKCDSLAEVVKCTVTLKNEKLPFGPVIGASLILRSHIFPCKWLVDKDVGGPTPMRRLSTDFSLPAPFPLKSRIDELHDDSSVEPQLWFLPLLVGHPTFVITQLHGLMVTRADPDVWRRSGAQGRGDVYRRVCEKTFWIDWNTHPFEDVEGRDEIGSTRMLAQIPKVDIELV</sequence>
<dbReference type="InterPro" id="IPR010730">
    <property type="entry name" value="HET"/>
</dbReference>
<comment type="caution">
    <text evidence="2">The sequence shown here is derived from an EMBL/GenBank/DDBJ whole genome shotgun (WGS) entry which is preliminary data.</text>
</comment>
<dbReference type="Pfam" id="PF06985">
    <property type="entry name" value="HET"/>
    <property type="match status" value="1"/>
</dbReference>
<dbReference type="AlphaFoldDB" id="A0AAD7U0D7"/>
<dbReference type="EMBL" id="JAPEVG010000042">
    <property type="protein sequence ID" value="KAJ8489930.1"/>
    <property type="molecule type" value="Genomic_DNA"/>
</dbReference>
<keyword evidence="3" id="KW-1185">Reference proteome</keyword>
<gene>
    <name evidence="2" type="ORF">ONZ51_g2646</name>
</gene>
<name>A0AAD7U0D7_9APHY</name>
<accession>A0AAD7U0D7</accession>
<proteinExistence type="predicted"/>
<feature type="domain" description="Heterokaryon incompatibility" evidence="1">
    <location>
        <begin position="82"/>
        <end position="250"/>
    </location>
</feature>
<evidence type="ECO:0000313" key="2">
    <source>
        <dbReference type="EMBL" id="KAJ8489930.1"/>
    </source>
</evidence>
<organism evidence="2 3">
    <name type="scientific">Trametes cubensis</name>
    <dbReference type="NCBI Taxonomy" id="1111947"/>
    <lineage>
        <taxon>Eukaryota</taxon>
        <taxon>Fungi</taxon>
        <taxon>Dikarya</taxon>
        <taxon>Basidiomycota</taxon>
        <taxon>Agaricomycotina</taxon>
        <taxon>Agaricomycetes</taxon>
        <taxon>Polyporales</taxon>
        <taxon>Polyporaceae</taxon>
        <taxon>Trametes</taxon>
    </lineage>
</organism>
<protein>
    <recommendedName>
        <fullName evidence="1">Heterokaryon incompatibility domain-containing protein</fullName>
    </recommendedName>
</protein>
<dbReference type="PANTHER" id="PTHR33112">
    <property type="entry name" value="DOMAIN PROTEIN, PUTATIVE-RELATED"/>
    <property type="match status" value="1"/>
</dbReference>